<dbReference type="PANTHER" id="PTHR46618:SF1">
    <property type="entry name" value="ARMADILLO REPEAT-CONTAINING PROTEIN 3"/>
    <property type="match status" value="1"/>
</dbReference>
<dbReference type="InterPro" id="IPR055164">
    <property type="entry name" value="EDR1/CTR1/ARMC3-like_pept-like"/>
</dbReference>
<evidence type="ECO:0000256" key="1">
    <source>
        <dbReference type="ARBA" id="ARBA00022737"/>
    </source>
</evidence>
<evidence type="ECO:0000256" key="2">
    <source>
        <dbReference type="SAM" id="MobiDB-lite"/>
    </source>
</evidence>
<feature type="compositionally biased region" description="Polar residues" evidence="2">
    <location>
        <begin position="59"/>
        <end position="69"/>
    </location>
</feature>
<dbReference type="AlphaFoldDB" id="A0A5K3FGP7"/>
<dbReference type="SUPFAM" id="SSF48371">
    <property type="entry name" value="ARM repeat"/>
    <property type="match status" value="1"/>
</dbReference>
<evidence type="ECO:0000313" key="4">
    <source>
        <dbReference type="WBParaSite" id="MCU_007241-RE"/>
    </source>
</evidence>
<reference evidence="4" key="1">
    <citation type="submission" date="2019-11" db="UniProtKB">
        <authorList>
            <consortium name="WormBaseParasite"/>
        </authorList>
    </citation>
    <scope>IDENTIFICATION</scope>
</reference>
<dbReference type="InterPro" id="IPR016024">
    <property type="entry name" value="ARM-type_fold"/>
</dbReference>
<dbReference type="Pfam" id="PF14381">
    <property type="entry name" value="EDR1_CTR1_ARMC3_pept"/>
    <property type="match status" value="1"/>
</dbReference>
<dbReference type="Gene3D" id="1.25.10.10">
    <property type="entry name" value="Leucine-rich Repeat Variant"/>
    <property type="match status" value="1"/>
</dbReference>
<sequence>MFESAQPITVTAKLLNVFSVLFEDSSALESIDVTTIIPRILHIATNYAEDVGPIYDGTGKTNRTRTAQGSSRRIRSKTTTKRDPNLEKSYLPEIQCNCCKILQKISQYEKYTQILILNGVEKRLLDLLSKTSDISVQIAAARAISVCARNNSVQLRLTSLGGVGEFARLLKIDNSESRSTALAALAQLTRENAIACRELKRAPNTLPQLVACLKGPEVDVLNALSIVSELSNDDKAREDLHHFDIVPSIVEALSSDSKRILESLALTLPRVIVTDHEVESFEQTGGMVGLLKCLKSPCLKVRNAGAFASALLSENALAARLLYDSGALEYLCLMKSAEDHHSPQVDVAIRNMLDSNVLLKFAMTGVLDFSDITGDLFYDVGRLKASERLKGLECYANETRLQTMPVWLLNIREPGTDEPPAFTLPVDVRLRSFLKSVIEKVNAFEDLKEKVLNLAKEVADFFGGPITRQEAFGCVDWQAVAKYRCLHSTNIVPIGLPIRAGYRHRALLFKFIADKLRIFSTCVCGEYSIAYNVICTKKSTETPQSYVVNLMDSPGALYVTDSKEASQYCRI</sequence>
<name>A0A5K3FGP7_MESCO</name>
<protein>
    <submittedName>
        <fullName evidence="4">CTLH domain-containing protein</fullName>
    </submittedName>
</protein>
<organism evidence="4">
    <name type="scientific">Mesocestoides corti</name>
    <name type="common">Flatworm</name>
    <dbReference type="NCBI Taxonomy" id="53468"/>
    <lineage>
        <taxon>Eukaryota</taxon>
        <taxon>Metazoa</taxon>
        <taxon>Spiralia</taxon>
        <taxon>Lophotrochozoa</taxon>
        <taxon>Platyhelminthes</taxon>
        <taxon>Cestoda</taxon>
        <taxon>Eucestoda</taxon>
        <taxon>Cyclophyllidea</taxon>
        <taxon>Mesocestoididae</taxon>
        <taxon>Mesocestoides</taxon>
    </lineage>
</organism>
<accession>A0A5K3FGP7</accession>
<evidence type="ECO:0000259" key="3">
    <source>
        <dbReference type="Pfam" id="PF14381"/>
    </source>
</evidence>
<feature type="domain" description="EDR1/CTR1/ARMC3-like peptidase-like" evidence="3">
    <location>
        <begin position="361"/>
        <end position="557"/>
    </location>
</feature>
<feature type="region of interest" description="Disordered" evidence="2">
    <location>
        <begin position="58"/>
        <end position="84"/>
    </location>
</feature>
<dbReference type="PANTHER" id="PTHR46618">
    <property type="entry name" value="ARMADILLO REPEAT-CONTAINING PROTEIN 3"/>
    <property type="match status" value="1"/>
</dbReference>
<proteinExistence type="predicted"/>
<dbReference type="InterPro" id="IPR052441">
    <property type="entry name" value="Armadillo-Ser/Thr_Kinase"/>
</dbReference>
<dbReference type="WBParaSite" id="MCU_007241-RE">
    <property type="protein sequence ID" value="MCU_007241-RE"/>
    <property type="gene ID" value="MCU_007241"/>
</dbReference>
<keyword evidence="1" id="KW-0677">Repeat</keyword>
<dbReference type="InterPro" id="IPR011989">
    <property type="entry name" value="ARM-like"/>
</dbReference>